<proteinExistence type="predicted"/>
<evidence type="ECO:0000256" key="1">
    <source>
        <dbReference type="SAM" id="MobiDB-lite"/>
    </source>
</evidence>
<feature type="region of interest" description="Disordered" evidence="1">
    <location>
        <begin position="58"/>
        <end position="87"/>
    </location>
</feature>
<evidence type="ECO:0000313" key="3">
    <source>
        <dbReference type="Proteomes" id="UP000824596"/>
    </source>
</evidence>
<dbReference type="GeneID" id="68356946"/>
<comment type="caution">
    <text evidence="2">The sequence shown here is derived from an EMBL/GenBank/DDBJ whole genome shotgun (WGS) entry which is preliminary data.</text>
</comment>
<protein>
    <submittedName>
        <fullName evidence="2">Uncharacterized protein</fullName>
    </submittedName>
</protein>
<name>A0A9P8SG17_9HYPO</name>
<feature type="region of interest" description="Disordered" evidence="1">
    <location>
        <begin position="1"/>
        <end position="40"/>
    </location>
</feature>
<reference evidence="2" key="1">
    <citation type="submission" date="2021-09" db="EMBL/GenBank/DDBJ databases">
        <title>A high-quality genome of the endoparasitic fungus Hirsutella rhossiliensis with a comparison of Hirsutella genomes reveals transposable elements contributing to genome size variation.</title>
        <authorList>
            <person name="Lin R."/>
            <person name="Jiao Y."/>
            <person name="Sun X."/>
            <person name="Ling J."/>
            <person name="Xie B."/>
            <person name="Cheng X."/>
        </authorList>
    </citation>
    <scope>NUCLEOTIDE SEQUENCE</scope>
    <source>
        <strain evidence="2">HR02</strain>
    </source>
</reference>
<dbReference type="AlphaFoldDB" id="A0A9P8SG17"/>
<dbReference type="RefSeq" id="XP_044718177.1">
    <property type="nucleotide sequence ID" value="XM_044866288.1"/>
</dbReference>
<organism evidence="2 3">
    <name type="scientific">Hirsutella rhossiliensis</name>
    <dbReference type="NCBI Taxonomy" id="111463"/>
    <lineage>
        <taxon>Eukaryota</taxon>
        <taxon>Fungi</taxon>
        <taxon>Dikarya</taxon>
        <taxon>Ascomycota</taxon>
        <taxon>Pezizomycotina</taxon>
        <taxon>Sordariomycetes</taxon>
        <taxon>Hypocreomycetidae</taxon>
        <taxon>Hypocreales</taxon>
        <taxon>Ophiocordycipitaceae</taxon>
        <taxon>Hirsutella</taxon>
    </lineage>
</organism>
<dbReference type="Proteomes" id="UP000824596">
    <property type="component" value="Unassembled WGS sequence"/>
</dbReference>
<evidence type="ECO:0000313" key="2">
    <source>
        <dbReference type="EMBL" id="KAH0960664.1"/>
    </source>
</evidence>
<dbReference type="OrthoDB" id="5337545at2759"/>
<accession>A0A9P8SG17</accession>
<dbReference type="EMBL" id="JAIZPD010000009">
    <property type="protein sequence ID" value="KAH0960664.1"/>
    <property type="molecule type" value="Genomic_DNA"/>
</dbReference>
<sequence length="297" mass="31490">MGDPEDTQDGQPAEPHPASTGNGVDKAKGKDQANKASVAERLQASGKMAFNAVAGASTIPDAVPGQKAPAGPSTSSRLPTMLGEASSSQLTARVGEPLRLNQNGQGSSEAFNSFINEQPRQDTISSLRHGSQNHTSFTEQEATDGAAVVRLLSLPDDPVDELPIEDGDCLSPDEAARLREALFGVGNADSSKPRWDDMLSLVPDSISHPSAASSAAARLHVGTADPVVAQSIWLQQWSDVLSSYTDEVWGDLGPLAAEAKHDVERQMQGKQPVGLESSETKALRRLRLILAHVHRRI</sequence>
<gene>
    <name evidence="2" type="ORF">HRG_07817</name>
</gene>
<keyword evidence="3" id="KW-1185">Reference proteome</keyword>